<dbReference type="PANTHER" id="PTHR19134:SF556">
    <property type="entry name" value="PROTEIN-TYROSINE PHOSPHATASE-RELATED"/>
    <property type="match status" value="1"/>
</dbReference>
<evidence type="ECO:0000313" key="5">
    <source>
        <dbReference type="WBParaSite" id="ACAC_0000212601-mRNA-1"/>
    </source>
</evidence>
<organism evidence="4 5">
    <name type="scientific">Angiostrongylus cantonensis</name>
    <name type="common">Rat lungworm</name>
    <dbReference type="NCBI Taxonomy" id="6313"/>
    <lineage>
        <taxon>Eukaryota</taxon>
        <taxon>Metazoa</taxon>
        <taxon>Ecdysozoa</taxon>
        <taxon>Nematoda</taxon>
        <taxon>Chromadorea</taxon>
        <taxon>Rhabditida</taxon>
        <taxon>Rhabditina</taxon>
        <taxon>Rhabditomorpha</taxon>
        <taxon>Strongyloidea</taxon>
        <taxon>Metastrongylidae</taxon>
        <taxon>Angiostrongylus</taxon>
    </lineage>
</organism>
<dbReference type="AlphaFoldDB" id="A0A0K0CX63"/>
<dbReference type="GO" id="GO:0008045">
    <property type="term" value="P:motor neuron axon guidance"/>
    <property type="evidence" value="ECO:0007669"/>
    <property type="project" value="TreeGrafter"/>
</dbReference>
<keyword evidence="1" id="KW-0812">Transmembrane</keyword>
<name>A0A0K0CX63_ANGCA</name>
<accession>A0A0K0CX63</accession>
<dbReference type="PROSITE" id="PS00383">
    <property type="entry name" value="TYR_PHOSPHATASE_1"/>
    <property type="match status" value="1"/>
</dbReference>
<dbReference type="InterPro" id="IPR000387">
    <property type="entry name" value="Tyr_Pase_dom"/>
</dbReference>
<evidence type="ECO:0000256" key="1">
    <source>
        <dbReference type="SAM" id="Phobius"/>
    </source>
</evidence>
<dbReference type="PROSITE" id="PS50055">
    <property type="entry name" value="TYR_PHOSPHATASE_PTP"/>
    <property type="match status" value="1"/>
</dbReference>
<dbReference type="SUPFAM" id="SSF52799">
    <property type="entry name" value="(Phosphotyrosine protein) phosphatases II"/>
    <property type="match status" value="1"/>
</dbReference>
<keyword evidence="1" id="KW-0472">Membrane</keyword>
<feature type="domain" description="Tyrosine specific protein phosphatases" evidence="3">
    <location>
        <begin position="63"/>
        <end position="135"/>
    </location>
</feature>
<dbReference type="SMART" id="SM00404">
    <property type="entry name" value="PTPc_motif"/>
    <property type="match status" value="1"/>
</dbReference>
<sequence>MEDLMDNKDNALAVDQSLRDTYSFWSKMSFHVVFSENKTFTVNHFAYFDWPDHTAPLNPKPTIGTFKLARTLAAGSPITVHCSAGIGRSATFIGTTSKIHSYLKIRENSEASMIDVVKDLRSQRYQAIQSAIQYVFLHICLVEYFAEVSQIGVFFYVKKKKHQFFSSQRDIHSVRNFSTR</sequence>
<dbReference type="STRING" id="6313.A0A0K0CX63"/>
<dbReference type="Gene3D" id="3.90.190.10">
    <property type="entry name" value="Protein tyrosine phosphatase superfamily"/>
    <property type="match status" value="1"/>
</dbReference>
<dbReference type="WBParaSite" id="ACAC_0000212601-mRNA-1">
    <property type="protein sequence ID" value="ACAC_0000212601-mRNA-1"/>
    <property type="gene ID" value="ACAC_0000212601"/>
</dbReference>
<dbReference type="Proteomes" id="UP000035642">
    <property type="component" value="Unassembled WGS sequence"/>
</dbReference>
<dbReference type="PRINTS" id="PR00700">
    <property type="entry name" value="PRTYPHPHTASE"/>
</dbReference>
<evidence type="ECO:0000313" key="4">
    <source>
        <dbReference type="Proteomes" id="UP000035642"/>
    </source>
</evidence>
<dbReference type="SMART" id="SM00194">
    <property type="entry name" value="PTPc"/>
    <property type="match status" value="1"/>
</dbReference>
<keyword evidence="1" id="KW-1133">Transmembrane helix</keyword>
<dbReference type="InterPro" id="IPR000242">
    <property type="entry name" value="PTP_cat"/>
</dbReference>
<dbReference type="GO" id="GO:0004725">
    <property type="term" value="F:protein tyrosine phosphatase activity"/>
    <property type="evidence" value="ECO:0007669"/>
    <property type="project" value="InterPro"/>
</dbReference>
<feature type="transmembrane region" description="Helical" evidence="1">
    <location>
        <begin position="131"/>
        <end position="157"/>
    </location>
</feature>
<dbReference type="InterPro" id="IPR016130">
    <property type="entry name" value="Tyr_Pase_AS"/>
</dbReference>
<dbReference type="PROSITE" id="PS50056">
    <property type="entry name" value="TYR_PHOSPHATASE_2"/>
    <property type="match status" value="1"/>
</dbReference>
<protein>
    <submittedName>
        <fullName evidence="5">Protein-tyrosine phosphatase</fullName>
    </submittedName>
</protein>
<dbReference type="PANTHER" id="PTHR19134">
    <property type="entry name" value="RECEPTOR-TYPE TYROSINE-PROTEIN PHOSPHATASE"/>
    <property type="match status" value="1"/>
</dbReference>
<proteinExistence type="predicted"/>
<evidence type="ECO:0000259" key="2">
    <source>
        <dbReference type="PROSITE" id="PS50055"/>
    </source>
</evidence>
<feature type="domain" description="Tyrosine-protein phosphatase" evidence="2">
    <location>
        <begin position="36"/>
        <end position="144"/>
    </location>
</feature>
<evidence type="ECO:0000259" key="3">
    <source>
        <dbReference type="PROSITE" id="PS50056"/>
    </source>
</evidence>
<reference evidence="5" key="2">
    <citation type="submission" date="2017-02" db="UniProtKB">
        <authorList>
            <consortium name="WormBaseParasite"/>
        </authorList>
    </citation>
    <scope>IDENTIFICATION</scope>
</reference>
<dbReference type="Pfam" id="PF00102">
    <property type="entry name" value="Y_phosphatase"/>
    <property type="match status" value="1"/>
</dbReference>
<dbReference type="InterPro" id="IPR050348">
    <property type="entry name" value="Protein-Tyr_Phosphatase"/>
</dbReference>
<dbReference type="InterPro" id="IPR003595">
    <property type="entry name" value="Tyr_Pase_cat"/>
</dbReference>
<dbReference type="InterPro" id="IPR029021">
    <property type="entry name" value="Prot-tyrosine_phosphatase-like"/>
</dbReference>
<keyword evidence="4" id="KW-1185">Reference proteome</keyword>
<reference evidence="4" key="1">
    <citation type="submission" date="2012-09" db="EMBL/GenBank/DDBJ databases">
        <authorList>
            <person name="Martin A.A."/>
        </authorList>
    </citation>
    <scope>NUCLEOTIDE SEQUENCE</scope>
</reference>